<keyword evidence="6" id="KW-0175">Coiled coil</keyword>
<gene>
    <name evidence="9" type="ORF">FLL46_18300</name>
</gene>
<evidence type="ECO:0000259" key="8">
    <source>
        <dbReference type="PROSITE" id="PS50011"/>
    </source>
</evidence>
<dbReference type="InterPro" id="IPR011009">
    <property type="entry name" value="Kinase-like_dom_sf"/>
</dbReference>
<feature type="region of interest" description="Disordered" evidence="7">
    <location>
        <begin position="1"/>
        <end position="57"/>
    </location>
</feature>
<dbReference type="Proteomes" id="UP000315439">
    <property type="component" value="Unassembled WGS sequence"/>
</dbReference>
<dbReference type="OrthoDB" id="9801841at2"/>
<dbReference type="InterPro" id="IPR000719">
    <property type="entry name" value="Prot_kinase_dom"/>
</dbReference>
<name>A0A545U8T6_9GAMM</name>
<dbReference type="GO" id="GO:0005524">
    <property type="term" value="F:ATP binding"/>
    <property type="evidence" value="ECO:0007669"/>
    <property type="project" value="UniProtKB-UniRule"/>
</dbReference>
<feature type="compositionally biased region" description="Pro residues" evidence="7">
    <location>
        <begin position="137"/>
        <end position="146"/>
    </location>
</feature>
<keyword evidence="2 5" id="KW-0547">Nucleotide-binding</keyword>
<keyword evidence="4 5" id="KW-0067">ATP-binding</keyword>
<comment type="caution">
    <text evidence="9">The sequence shown here is derived from an EMBL/GenBank/DDBJ whole genome shotgun (WGS) entry which is preliminary data.</text>
</comment>
<evidence type="ECO:0000256" key="2">
    <source>
        <dbReference type="ARBA" id="ARBA00022741"/>
    </source>
</evidence>
<dbReference type="SMART" id="SM00220">
    <property type="entry name" value="S_TKc"/>
    <property type="match status" value="1"/>
</dbReference>
<evidence type="ECO:0000313" key="9">
    <source>
        <dbReference type="EMBL" id="TQV85875.1"/>
    </source>
</evidence>
<dbReference type="PANTHER" id="PTHR43289">
    <property type="entry name" value="MITOGEN-ACTIVATED PROTEIN KINASE KINASE KINASE 20-RELATED"/>
    <property type="match status" value="1"/>
</dbReference>
<dbReference type="Pfam" id="PF03781">
    <property type="entry name" value="FGE-sulfatase"/>
    <property type="match status" value="1"/>
</dbReference>
<dbReference type="SUPFAM" id="SSF56112">
    <property type="entry name" value="Protein kinase-like (PK-like)"/>
    <property type="match status" value="1"/>
</dbReference>
<protein>
    <submittedName>
        <fullName evidence="9">Protein kinase</fullName>
    </submittedName>
</protein>
<dbReference type="Gene3D" id="3.90.1580.10">
    <property type="entry name" value="paralog of FGE (formylglycine-generating enzyme)"/>
    <property type="match status" value="1"/>
</dbReference>
<dbReference type="InterPro" id="IPR008271">
    <property type="entry name" value="Ser/Thr_kinase_AS"/>
</dbReference>
<keyword evidence="1" id="KW-0808">Transferase</keyword>
<dbReference type="Pfam" id="PF00069">
    <property type="entry name" value="Pkinase"/>
    <property type="match status" value="1"/>
</dbReference>
<dbReference type="CDD" id="cd14014">
    <property type="entry name" value="STKc_PknB_like"/>
    <property type="match status" value="1"/>
</dbReference>
<dbReference type="InterPro" id="IPR042095">
    <property type="entry name" value="SUMF_sf"/>
</dbReference>
<dbReference type="PROSITE" id="PS50011">
    <property type="entry name" value="PROTEIN_KINASE_DOM"/>
    <property type="match status" value="1"/>
</dbReference>
<feature type="compositionally biased region" description="Polar residues" evidence="7">
    <location>
        <begin position="69"/>
        <end position="88"/>
    </location>
</feature>
<evidence type="ECO:0000256" key="1">
    <source>
        <dbReference type="ARBA" id="ARBA00022679"/>
    </source>
</evidence>
<dbReference type="PROSITE" id="PS00108">
    <property type="entry name" value="PROTEIN_KINASE_ST"/>
    <property type="match status" value="1"/>
</dbReference>
<dbReference type="PROSITE" id="PS00107">
    <property type="entry name" value="PROTEIN_KINASE_ATP"/>
    <property type="match status" value="1"/>
</dbReference>
<keyword evidence="3 9" id="KW-0418">Kinase</keyword>
<dbReference type="RefSeq" id="WP_142932794.1">
    <property type="nucleotide sequence ID" value="NZ_ML660167.1"/>
</dbReference>
<feature type="domain" description="Protein kinase" evidence="8">
    <location>
        <begin position="163"/>
        <end position="432"/>
    </location>
</feature>
<evidence type="ECO:0000256" key="6">
    <source>
        <dbReference type="SAM" id="Coils"/>
    </source>
</evidence>
<dbReference type="EMBL" id="VIKS01000011">
    <property type="protein sequence ID" value="TQV85875.1"/>
    <property type="molecule type" value="Genomic_DNA"/>
</dbReference>
<evidence type="ECO:0000256" key="5">
    <source>
        <dbReference type="PROSITE-ProRule" id="PRU10141"/>
    </source>
</evidence>
<evidence type="ECO:0000256" key="7">
    <source>
        <dbReference type="SAM" id="MobiDB-lite"/>
    </source>
</evidence>
<dbReference type="PANTHER" id="PTHR43289:SF6">
    <property type="entry name" value="SERINE_THREONINE-PROTEIN KINASE NEKL-3"/>
    <property type="match status" value="1"/>
</dbReference>
<feature type="compositionally biased region" description="Basic and acidic residues" evidence="7">
    <location>
        <begin position="103"/>
        <end position="129"/>
    </location>
</feature>
<feature type="binding site" evidence="5">
    <location>
        <position position="198"/>
    </location>
    <ligand>
        <name>ATP</name>
        <dbReference type="ChEBI" id="CHEBI:30616"/>
    </ligand>
</feature>
<dbReference type="Gene3D" id="1.10.510.10">
    <property type="entry name" value="Transferase(Phosphotransferase) domain 1"/>
    <property type="match status" value="1"/>
</dbReference>
<dbReference type="InterPro" id="IPR005532">
    <property type="entry name" value="SUMF_dom"/>
</dbReference>
<evidence type="ECO:0000256" key="4">
    <source>
        <dbReference type="ARBA" id="ARBA00022840"/>
    </source>
</evidence>
<dbReference type="Gene3D" id="3.30.200.20">
    <property type="entry name" value="Phosphorylase Kinase, domain 1"/>
    <property type="match status" value="1"/>
</dbReference>
<dbReference type="AlphaFoldDB" id="A0A545U8T6"/>
<dbReference type="GO" id="GO:0004674">
    <property type="term" value="F:protein serine/threonine kinase activity"/>
    <property type="evidence" value="ECO:0007669"/>
    <property type="project" value="TreeGrafter"/>
</dbReference>
<keyword evidence="10" id="KW-1185">Reference proteome</keyword>
<dbReference type="SUPFAM" id="SSF56436">
    <property type="entry name" value="C-type lectin-like"/>
    <property type="match status" value="1"/>
</dbReference>
<organism evidence="9 10">
    <name type="scientific">Aliikangiella coralliicola</name>
    <dbReference type="NCBI Taxonomy" id="2592383"/>
    <lineage>
        <taxon>Bacteria</taxon>
        <taxon>Pseudomonadati</taxon>
        <taxon>Pseudomonadota</taxon>
        <taxon>Gammaproteobacteria</taxon>
        <taxon>Oceanospirillales</taxon>
        <taxon>Pleioneaceae</taxon>
        <taxon>Aliikangiella</taxon>
    </lineage>
</organism>
<dbReference type="InterPro" id="IPR017441">
    <property type="entry name" value="Protein_kinase_ATP_BS"/>
</dbReference>
<feature type="compositionally biased region" description="Polar residues" evidence="7">
    <location>
        <begin position="21"/>
        <end position="34"/>
    </location>
</feature>
<feature type="region of interest" description="Disordered" evidence="7">
    <location>
        <begin position="69"/>
        <end position="153"/>
    </location>
</feature>
<evidence type="ECO:0000313" key="10">
    <source>
        <dbReference type="Proteomes" id="UP000315439"/>
    </source>
</evidence>
<sequence length="919" mass="103563">MANFDDQNDGRDPNKTVFKNVRQNADDSASSKISEQVGVKDRTDIENKDSQKELETAQDKTVFVNKKTVNANLNDKTQLASRPANPNATVIKKTETPISQGHDSTRFKAPDKKPKAQVEKHNQVEEHNRTQVKKPSPQEPVEPRPMPSTTATGSYLQVLKDRFVLEEVLGAGGMGVVYKAKDRLKVEAKDSDPYVAIKVLSEEFKSHPEAFISLQRESRKTQRIANPNTVKVYDFDRDGDNVFMTMEYLVGQPLDQMVKQYHATGLPRNEAWKILLGMCTALTHAHEENIVHSDLKPGNVYVTENGTAKIFDFGIARAVANIDRHTGENLDRTVFDAGNLGALTPAYASLEMLMGHTPDTRDDIYALGCVAYEILTGEHPFTRLPADEAFKKKLKPKRIPDINKRQWKAIEAALAFERKDRIESVEEFHKQLTAKGKAKPVVAIAAVTLIGISLFVFNQFIEKPVTEVSQSEIRDELEFEIRYKLFKKNIEELLANPSFSPEWENTMWNNIEGVKGIFEGEPDEWYVTTKTKVYQLYIDKINEVIEKSNFEFATGLIDNAYRYTNDPSELDESKVKLADMIRQEQLRREEEKRLAQEQEKVNKAKQKQTAEKRKQNSLFNVANANVNKHLECASTLNMRDFKIAIEKLRSIDLARYKKLEGTITDQLAQCITAIGKINPEHAKDSKRYALRIFKNNSALTAVTIKPRDDCNSAIAGLGARGERAVCRDKFQNGGLGPTLVVIPSNNRIKSFAIGKYEISLAEIENYCKKSKECSMQATGNKNLPVTKVNIETISNYLKWLSKTTRKKYRLPTRREWVYAAKSNSKNKLDSNRNCQLSTRGIEKGGELVRTTTGRQNAWGLVNYAGNAQELVYDTGRKLVAVGGSFKSSMESCNPTTITSHSGSPDEVTGFRVARELADN</sequence>
<reference evidence="9 10" key="1">
    <citation type="submission" date="2019-07" db="EMBL/GenBank/DDBJ databases">
        <title>Draft genome for Aliikangiella sp. M105.</title>
        <authorList>
            <person name="Wang G."/>
        </authorList>
    </citation>
    <scope>NUCLEOTIDE SEQUENCE [LARGE SCALE GENOMIC DNA]</scope>
    <source>
        <strain evidence="9 10">M105</strain>
    </source>
</reference>
<proteinExistence type="predicted"/>
<dbReference type="InterPro" id="IPR016187">
    <property type="entry name" value="CTDL_fold"/>
</dbReference>
<feature type="coiled-coil region" evidence="6">
    <location>
        <begin position="580"/>
        <end position="614"/>
    </location>
</feature>
<evidence type="ECO:0000256" key="3">
    <source>
        <dbReference type="ARBA" id="ARBA00022777"/>
    </source>
</evidence>
<feature type="compositionally biased region" description="Basic and acidic residues" evidence="7">
    <location>
        <begin position="38"/>
        <end position="57"/>
    </location>
</feature>
<accession>A0A545U8T6</accession>